<feature type="region of interest" description="Disordered" evidence="1">
    <location>
        <begin position="1"/>
        <end position="37"/>
    </location>
</feature>
<gene>
    <name evidence="2" type="ORF">MNBD_CHLOROFLEXI01-874</name>
</gene>
<evidence type="ECO:0000256" key="1">
    <source>
        <dbReference type="SAM" id="MobiDB-lite"/>
    </source>
</evidence>
<protein>
    <submittedName>
        <fullName evidence="2">Uncharacterized protein</fullName>
    </submittedName>
</protein>
<dbReference type="AlphaFoldDB" id="A0A3B0UKI1"/>
<name>A0A3B0UKI1_9ZZZZ</name>
<accession>A0A3B0UKI1</accession>
<feature type="non-terminal residue" evidence="2">
    <location>
        <position position="37"/>
    </location>
</feature>
<dbReference type="EMBL" id="UOEU01000184">
    <property type="protein sequence ID" value="VAW31228.1"/>
    <property type="molecule type" value="Genomic_DNA"/>
</dbReference>
<proteinExistence type="predicted"/>
<sequence>MSKTNKKSIVDQTISRLNELSPKLPDKRKGKNSVYTM</sequence>
<reference evidence="2" key="1">
    <citation type="submission" date="2018-06" db="EMBL/GenBank/DDBJ databases">
        <authorList>
            <person name="Zhirakovskaya E."/>
        </authorList>
    </citation>
    <scope>NUCLEOTIDE SEQUENCE</scope>
</reference>
<organism evidence="2">
    <name type="scientific">hydrothermal vent metagenome</name>
    <dbReference type="NCBI Taxonomy" id="652676"/>
    <lineage>
        <taxon>unclassified sequences</taxon>
        <taxon>metagenomes</taxon>
        <taxon>ecological metagenomes</taxon>
    </lineage>
</organism>
<evidence type="ECO:0000313" key="2">
    <source>
        <dbReference type="EMBL" id="VAW31228.1"/>
    </source>
</evidence>